<dbReference type="SUPFAM" id="SSF56534">
    <property type="entry name" value="Aromatic aminoacid monoxygenases, catalytic and oligomerization domains"/>
    <property type="match status" value="1"/>
</dbReference>
<keyword evidence="6 8" id="KW-0408">Iron</keyword>
<dbReference type="PROSITE" id="PS51410">
    <property type="entry name" value="BH4_AAA_HYDROXYL_2"/>
    <property type="match status" value="1"/>
</dbReference>
<dbReference type="Pfam" id="PF00351">
    <property type="entry name" value="Biopterin_H"/>
    <property type="match status" value="1"/>
</dbReference>
<keyword evidence="7" id="KW-0503">Monooxygenase</keyword>
<accession>A0AAD9K2N5</accession>
<dbReference type="PRINTS" id="PR00372">
    <property type="entry name" value="FYWHYDRXLASE"/>
</dbReference>
<evidence type="ECO:0000256" key="9">
    <source>
        <dbReference type="SAM" id="MobiDB-lite"/>
    </source>
</evidence>
<feature type="domain" description="Biopterin-dependent aromatic amino acid hydroxylase family profile" evidence="10">
    <location>
        <begin position="105"/>
        <end position="190"/>
    </location>
</feature>
<evidence type="ECO:0000256" key="5">
    <source>
        <dbReference type="ARBA" id="ARBA00023002"/>
    </source>
</evidence>
<dbReference type="Proteomes" id="UP001208570">
    <property type="component" value="Unassembled WGS sequence"/>
</dbReference>
<dbReference type="AlphaFoldDB" id="A0AAD9K2N5"/>
<reference evidence="12" key="1">
    <citation type="journal article" date="2023" name="Mol. Biol. Evol.">
        <title>Third-Generation Sequencing Reveals the Adaptive Role of the Epigenome in Three Deep-Sea Polychaetes.</title>
        <authorList>
            <person name="Perez M."/>
            <person name="Aroh O."/>
            <person name="Sun Y."/>
            <person name="Lan Y."/>
            <person name="Juniper S.K."/>
            <person name="Young C.R."/>
            <person name="Angers B."/>
            <person name="Qian P.Y."/>
        </authorList>
    </citation>
    <scope>NUCLEOTIDE SEQUENCE</scope>
    <source>
        <strain evidence="12">P08H-3</strain>
    </source>
</reference>
<keyword evidence="4 8" id="KW-0479">Metal-binding</keyword>
<evidence type="ECO:0000313" key="13">
    <source>
        <dbReference type="Proteomes" id="UP001208570"/>
    </source>
</evidence>
<dbReference type="InterPro" id="IPR019774">
    <property type="entry name" value="Aromatic-AA_hydroxylase_C"/>
</dbReference>
<evidence type="ECO:0000256" key="7">
    <source>
        <dbReference type="ARBA" id="ARBA00023033"/>
    </source>
</evidence>
<evidence type="ECO:0000256" key="3">
    <source>
        <dbReference type="ARBA" id="ARBA00011995"/>
    </source>
</evidence>
<evidence type="ECO:0000256" key="8">
    <source>
        <dbReference type="PIRSR" id="PIRSR601273-2"/>
    </source>
</evidence>
<keyword evidence="5" id="KW-0560">Oxidoreductase</keyword>
<dbReference type="PROSITE" id="PS51671">
    <property type="entry name" value="ACT"/>
    <property type="match status" value="1"/>
</dbReference>
<dbReference type="CDD" id="cd04904">
    <property type="entry name" value="ACT_AAAH"/>
    <property type="match status" value="1"/>
</dbReference>
<feature type="domain" description="ACT" evidence="11">
    <location>
        <begin position="46"/>
        <end position="131"/>
    </location>
</feature>
<evidence type="ECO:0000256" key="2">
    <source>
        <dbReference type="ARBA" id="ARBA00009712"/>
    </source>
</evidence>
<dbReference type="PROSITE" id="PS00367">
    <property type="entry name" value="BH4_AAA_HYDROXYL_1"/>
    <property type="match status" value="1"/>
</dbReference>
<comment type="caution">
    <text evidence="12">The sequence shown here is derived from an EMBL/GenBank/DDBJ whole genome shotgun (WGS) entry which is preliminary data.</text>
</comment>
<name>A0AAD9K2N5_9ANNE</name>
<organism evidence="12 13">
    <name type="scientific">Paralvinella palmiformis</name>
    <dbReference type="NCBI Taxonomy" id="53620"/>
    <lineage>
        <taxon>Eukaryota</taxon>
        <taxon>Metazoa</taxon>
        <taxon>Spiralia</taxon>
        <taxon>Lophotrochozoa</taxon>
        <taxon>Annelida</taxon>
        <taxon>Polychaeta</taxon>
        <taxon>Sedentaria</taxon>
        <taxon>Canalipalpata</taxon>
        <taxon>Terebellida</taxon>
        <taxon>Terebelliformia</taxon>
        <taxon>Alvinellidae</taxon>
        <taxon>Paralvinella</taxon>
    </lineage>
</organism>
<comment type="cofactor">
    <cofactor evidence="1 8">
        <name>Fe(2+)</name>
        <dbReference type="ChEBI" id="CHEBI:29033"/>
    </cofactor>
</comment>
<dbReference type="PANTHER" id="PTHR11473">
    <property type="entry name" value="AROMATIC AMINO ACID HYDROXYLASE"/>
    <property type="match status" value="1"/>
</dbReference>
<dbReference type="InterPro" id="IPR002912">
    <property type="entry name" value="ACT_dom"/>
</dbReference>
<feature type="binding site" evidence="8">
    <location>
        <position position="150"/>
    </location>
    <ligand>
        <name>Fe cation</name>
        <dbReference type="ChEBI" id="CHEBI:24875"/>
    </ligand>
</feature>
<evidence type="ECO:0000256" key="4">
    <source>
        <dbReference type="ARBA" id="ARBA00022723"/>
    </source>
</evidence>
<dbReference type="InterPro" id="IPR018301">
    <property type="entry name" value="ArAA_hydroxylase_Fe/CU_BS"/>
</dbReference>
<dbReference type="InterPro" id="IPR045865">
    <property type="entry name" value="ACT-like_dom_sf"/>
</dbReference>
<dbReference type="Gene3D" id="1.10.800.10">
    <property type="entry name" value="Aromatic amino acid hydroxylase"/>
    <property type="match status" value="2"/>
</dbReference>
<feature type="region of interest" description="Disordered" evidence="9">
    <location>
        <begin position="1"/>
        <end position="31"/>
    </location>
</feature>
<dbReference type="InterPro" id="IPR036951">
    <property type="entry name" value="ArAA_hydroxylase_sf"/>
</dbReference>
<dbReference type="SUPFAM" id="SSF55021">
    <property type="entry name" value="ACT-like"/>
    <property type="match status" value="1"/>
</dbReference>
<dbReference type="PANTHER" id="PTHR11473:SF24">
    <property type="entry name" value="PHENYLALANINE-4-HYDROXYLASE"/>
    <property type="match status" value="1"/>
</dbReference>
<dbReference type="InterPro" id="IPR001273">
    <property type="entry name" value="ArAA_hydroxylase"/>
</dbReference>
<sequence length="190" mass="21024">MDAGLAKKTSRASGEGNGTIPSKKAKYSHPVSGYWKEDRDEEGSTSIMFSVKESVGALARALRIFEKYGVNLMHIESRPSKQKEGDYDFFVSCDDTKGGLNDCIVAGLLSSRDFLAGLAFRVFHSTQYIRHGSRPMYTPEPDVCHELIGHVPLFANPEFAAFSQEIGLANHSQRRSRGNSASVITLIHRR</sequence>
<protein>
    <recommendedName>
        <fullName evidence="3">phenylalanine 4-monooxygenase</fullName>
        <ecNumber evidence="3">1.14.16.1</ecNumber>
    </recommendedName>
</protein>
<dbReference type="EC" id="1.14.16.1" evidence="3"/>
<dbReference type="GO" id="GO:0004505">
    <property type="term" value="F:phenylalanine 4-monooxygenase activity"/>
    <property type="evidence" value="ECO:0007669"/>
    <property type="project" value="UniProtKB-EC"/>
</dbReference>
<evidence type="ECO:0000313" key="12">
    <source>
        <dbReference type="EMBL" id="KAK2163767.1"/>
    </source>
</evidence>
<gene>
    <name evidence="12" type="ORF">LSH36_74g02084</name>
</gene>
<dbReference type="EMBL" id="JAODUP010000074">
    <property type="protein sequence ID" value="KAK2163767.1"/>
    <property type="molecule type" value="Genomic_DNA"/>
</dbReference>
<dbReference type="InterPro" id="IPR036329">
    <property type="entry name" value="Aro-AA_hydroxylase_C_sf"/>
</dbReference>
<feature type="binding site" evidence="8">
    <location>
        <position position="145"/>
    </location>
    <ligand>
        <name>Fe cation</name>
        <dbReference type="ChEBI" id="CHEBI:24875"/>
    </ligand>
</feature>
<proteinExistence type="inferred from homology"/>
<dbReference type="Pfam" id="PF01842">
    <property type="entry name" value="ACT"/>
    <property type="match status" value="1"/>
</dbReference>
<evidence type="ECO:0000259" key="11">
    <source>
        <dbReference type="PROSITE" id="PS51671"/>
    </source>
</evidence>
<keyword evidence="13" id="KW-1185">Reference proteome</keyword>
<dbReference type="GO" id="GO:0005506">
    <property type="term" value="F:iron ion binding"/>
    <property type="evidence" value="ECO:0007669"/>
    <property type="project" value="InterPro"/>
</dbReference>
<evidence type="ECO:0000256" key="1">
    <source>
        <dbReference type="ARBA" id="ARBA00001954"/>
    </source>
</evidence>
<evidence type="ECO:0000256" key="6">
    <source>
        <dbReference type="ARBA" id="ARBA00023004"/>
    </source>
</evidence>
<evidence type="ECO:0000259" key="10">
    <source>
        <dbReference type="PROSITE" id="PS51410"/>
    </source>
</evidence>
<comment type="similarity">
    <text evidence="2">Belongs to the biopterin-dependent aromatic amino acid hydroxylase family.</text>
</comment>